<reference evidence="3 4" key="2">
    <citation type="submission" date="2019-09" db="EMBL/GenBank/DDBJ databases">
        <authorList>
            <person name="Jin C."/>
        </authorList>
    </citation>
    <scope>NUCLEOTIDE SEQUENCE [LARGE SCALE GENOMIC DNA]</scope>
    <source>
        <strain evidence="3 4">AN110305</strain>
    </source>
</reference>
<dbReference type="GO" id="GO:0016020">
    <property type="term" value="C:membrane"/>
    <property type="evidence" value="ECO:0007669"/>
    <property type="project" value="InterPro"/>
</dbReference>
<dbReference type="AlphaFoldDB" id="A0A5B2WIK8"/>
<dbReference type="InterPro" id="IPR023201">
    <property type="entry name" value="SecY_dom_sf"/>
</dbReference>
<feature type="transmembrane region" description="Helical" evidence="2">
    <location>
        <begin position="117"/>
        <end position="136"/>
    </location>
</feature>
<keyword evidence="2" id="KW-0472">Membrane</keyword>
<accession>A0A5B2WIK8</accession>
<keyword evidence="4" id="KW-1185">Reference proteome</keyword>
<sequence>MSDRTERPEGHGSLRNRILVTLLVIVVFRLGQNLPVPGVNVRALAGIPVADNQLHWLLDLLTGGGLGRVSVFAFGVFPCLAAPVVLRALVGLSPRLTALRAAGPAGASALARHRRRLTVGLGLLGAVGVVVAGGSLPGAGRDVLDDHGVLAGTGTVLVACLTAGSALVLRLAEAITDRGVGDGVRVLLLTQVAAVLPAEFLRLCRVRGGATAVVLAVVVLAVMAATIFVAQAQRHVPVQYAARTIGRRFGGGARTFVPLRIAQSNGPAVLAAVLLYLPVLAARLWPGAAWSEWAPSWLRDEGTLWRMVVYAVLVCVFATIRASVAFDPERVADELARVGGFIPGIRPGRPTAAYLDYVHHRIVAVGAGYLGVLALVPTVGLALVGGGPRFPFGGVTMLVVLVFLVSVTLDTARRLETWRLRTG</sequence>
<feature type="transmembrane region" description="Helical" evidence="2">
    <location>
        <begin position="209"/>
        <end position="230"/>
    </location>
</feature>
<keyword evidence="2" id="KW-1133">Transmembrane helix</keyword>
<dbReference type="SUPFAM" id="SSF103491">
    <property type="entry name" value="Preprotein translocase SecY subunit"/>
    <property type="match status" value="1"/>
</dbReference>
<proteinExistence type="inferred from homology"/>
<dbReference type="InterPro" id="IPR002208">
    <property type="entry name" value="SecY/SEC61-alpha"/>
</dbReference>
<feature type="transmembrane region" description="Helical" evidence="2">
    <location>
        <begin position="12"/>
        <end position="31"/>
    </location>
</feature>
<feature type="transmembrane region" description="Helical" evidence="2">
    <location>
        <begin position="390"/>
        <end position="409"/>
    </location>
</feature>
<name>A0A5B2WIK8_9PSEU</name>
<reference evidence="3 4" key="1">
    <citation type="submission" date="2019-09" db="EMBL/GenBank/DDBJ databases">
        <title>Goodfellowia gen. nov., a new genus of the Pseudonocardineae related to Actinoalloteichus, containing Goodfellowia coeruleoviolacea gen. nov., comb. nov. gen. nov., comb. nov.</title>
        <authorList>
            <person name="Labeda D."/>
        </authorList>
    </citation>
    <scope>NUCLEOTIDE SEQUENCE [LARGE SCALE GENOMIC DNA]</scope>
    <source>
        <strain evidence="3 4">AN110305</strain>
    </source>
</reference>
<protein>
    <submittedName>
        <fullName evidence="3">Preprotein translocase subunit SecY</fullName>
    </submittedName>
</protein>
<feature type="transmembrane region" description="Helical" evidence="2">
    <location>
        <begin position="184"/>
        <end position="203"/>
    </location>
</feature>
<keyword evidence="2" id="KW-0812">Transmembrane</keyword>
<organism evidence="3 4">
    <name type="scientific">Solihabitans fulvus</name>
    <dbReference type="NCBI Taxonomy" id="1892852"/>
    <lineage>
        <taxon>Bacteria</taxon>
        <taxon>Bacillati</taxon>
        <taxon>Actinomycetota</taxon>
        <taxon>Actinomycetes</taxon>
        <taxon>Pseudonocardiales</taxon>
        <taxon>Pseudonocardiaceae</taxon>
        <taxon>Solihabitans</taxon>
    </lineage>
</organism>
<feature type="transmembrane region" description="Helical" evidence="2">
    <location>
        <begin position="268"/>
        <end position="285"/>
    </location>
</feature>
<dbReference type="GO" id="GO:0015031">
    <property type="term" value="P:protein transport"/>
    <property type="evidence" value="ECO:0007669"/>
    <property type="project" value="InterPro"/>
</dbReference>
<dbReference type="PIRSF" id="PIRSF004557">
    <property type="entry name" value="SecY"/>
    <property type="match status" value="1"/>
</dbReference>
<evidence type="ECO:0000256" key="2">
    <source>
        <dbReference type="SAM" id="Phobius"/>
    </source>
</evidence>
<evidence type="ECO:0000313" key="3">
    <source>
        <dbReference type="EMBL" id="KAA2250754.1"/>
    </source>
</evidence>
<dbReference type="PRINTS" id="PR00303">
    <property type="entry name" value="SECYTRNLCASE"/>
</dbReference>
<dbReference type="Proteomes" id="UP000323454">
    <property type="component" value="Unassembled WGS sequence"/>
</dbReference>
<comment type="similarity">
    <text evidence="1">Belongs to the SecY/SEC61-alpha family.</text>
</comment>
<dbReference type="OrthoDB" id="3638229at2"/>
<dbReference type="Gene3D" id="1.10.3370.10">
    <property type="entry name" value="SecY subunit domain"/>
    <property type="match status" value="1"/>
</dbReference>
<feature type="transmembrane region" description="Helical" evidence="2">
    <location>
        <begin position="305"/>
        <end position="324"/>
    </location>
</feature>
<dbReference type="Pfam" id="PF00344">
    <property type="entry name" value="SecY"/>
    <property type="match status" value="1"/>
</dbReference>
<feature type="transmembrane region" description="Helical" evidence="2">
    <location>
        <begin position="69"/>
        <end position="90"/>
    </location>
</feature>
<evidence type="ECO:0000256" key="1">
    <source>
        <dbReference type="RuleBase" id="RU004349"/>
    </source>
</evidence>
<comment type="caution">
    <text evidence="3">The sequence shown here is derived from an EMBL/GenBank/DDBJ whole genome shotgun (WGS) entry which is preliminary data.</text>
</comment>
<gene>
    <name evidence="3" type="ORF">F0L68_38735</name>
</gene>
<dbReference type="EMBL" id="VUOB01000091">
    <property type="protein sequence ID" value="KAA2250754.1"/>
    <property type="molecule type" value="Genomic_DNA"/>
</dbReference>
<dbReference type="PANTHER" id="PTHR10906">
    <property type="entry name" value="SECY/SEC61-ALPHA FAMILY MEMBER"/>
    <property type="match status" value="1"/>
</dbReference>
<evidence type="ECO:0000313" key="4">
    <source>
        <dbReference type="Proteomes" id="UP000323454"/>
    </source>
</evidence>
<feature type="transmembrane region" description="Helical" evidence="2">
    <location>
        <begin position="148"/>
        <end position="172"/>
    </location>
</feature>
<feature type="transmembrane region" description="Helical" evidence="2">
    <location>
        <begin position="362"/>
        <end position="384"/>
    </location>
</feature>